<dbReference type="Gene3D" id="2.60.40.10">
    <property type="entry name" value="Immunoglobulins"/>
    <property type="match status" value="1"/>
</dbReference>
<gene>
    <name evidence="2" type="ORF">F3B98_16455</name>
    <name evidence="3" type="ORF">PO382_16350</name>
</gene>
<evidence type="ECO:0000313" key="3">
    <source>
        <dbReference type="EMBL" id="MDC2743793.1"/>
    </source>
</evidence>
<dbReference type="AlphaFoldDB" id="A0A139LGV6"/>
<sequence>MGMRTIYFLLFPLFLFFIVSCTEDEVDPNFSIENVGDVVMGSAKGSQVTISFTSTREWKASTVADWFTIAPVSGEAGTCNITLTAISENITGSVRTATLTLTSGTLTQNIIIEQEPAEFVNLEQNIYNVSVEGGELDIRFSTNIAEDELLIYGSLGTGTWLTQETKTRASSSYMLNLTVLPNTDGVSRTAYIYFVKVTDMESIVVEIVTIIQRGEVASESTDYSSDKKVRVLQTAKLGKGLPIVLMGDGFIDTEINDGTYDAVMDKTFENLFTEEPIKSLRDYFNVYAVTAVSKHNIFGTGYETALGCELAGGNSTGISGEDNAVQRYVQCVDNIDMSETLAVVILNSPAYAGTTYFGYTNQTKVVEFAIAYCPVIYDLQSESFRQVLVHEAVGHGFAKLEDEYAYQENGTISSKEIKNVQYLQTLGWAQNVDFTSDPSQVLWSAFLNDNRYVSEKLGVFEGACTYIKGAYRPSEESMMNSNTEGFNAPSRKAIYDKIMERSLGTQMSYEEFAVFDLQNKSQTRSAKPTVGPSKPFTRPHFVNRMLDK</sequence>
<dbReference type="InterPro" id="IPR019026">
    <property type="entry name" value="Peptidase_M64_IgA"/>
</dbReference>
<dbReference type="GO" id="GO:0008237">
    <property type="term" value="F:metallopeptidase activity"/>
    <property type="evidence" value="ECO:0007669"/>
    <property type="project" value="InterPro"/>
</dbReference>
<dbReference type="Proteomes" id="UP001219389">
    <property type="component" value="Unassembled WGS sequence"/>
</dbReference>
<comment type="caution">
    <text evidence="2">The sequence shown here is derived from an EMBL/GenBank/DDBJ whole genome shotgun (WGS) entry which is preliminary data.</text>
</comment>
<reference evidence="2 4" key="1">
    <citation type="journal article" date="2019" name="Nat. Med.">
        <title>A library of human gut bacterial isolates paired with longitudinal multiomics data enables mechanistic microbiome research.</title>
        <authorList>
            <person name="Poyet M."/>
            <person name="Groussin M."/>
            <person name="Gibbons S.M."/>
            <person name="Avila-Pacheco J."/>
            <person name="Jiang X."/>
            <person name="Kearney S.M."/>
            <person name="Perrotta A.R."/>
            <person name="Berdy B."/>
            <person name="Zhao S."/>
            <person name="Lieberman T.D."/>
            <person name="Swanson P.K."/>
            <person name="Smith M."/>
            <person name="Roesemann S."/>
            <person name="Alexander J.E."/>
            <person name="Rich S.A."/>
            <person name="Livny J."/>
            <person name="Vlamakis H."/>
            <person name="Clish C."/>
            <person name="Bullock K."/>
            <person name="Deik A."/>
            <person name="Scott J."/>
            <person name="Pierce K.A."/>
            <person name="Xavier R.J."/>
            <person name="Alm E.J."/>
        </authorList>
    </citation>
    <scope>NUCLEOTIDE SEQUENCE [LARGE SCALE GENOMIC DNA]</scope>
    <source>
        <strain evidence="2 4">BIOML-A14</strain>
    </source>
</reference>
<dbReference type="InterPro" id="IPR024079">
    <property type="entry name" value="MetalloPept_cat_dom_sf"/>
</dbReference>
<name>A0A139LGV6_BACOV</name>
<dbReference type="InterPro" id="IPR013783">
    <property type="entry name" value="Ig-like_fold"/>
</dbReference>
<feature type="domain" description="BACON" evidence="1">
    <location>
        <begin position="57"/>
        <end position="115"/>
    </location>
</feature>
<dbReference type="Pfam" id="PF13004">
    <property type="entry name" value="BACON"/>
    <property type="match status" value="2"/>
</dbReference>
<evidence type="ECO:0000259" key="1">
    <source>
        <dbReference type="Pfam" id="PF13004"/>
    </source>
</evidence>
<protein>
    <submittedName>
        <fullName evidence="3">M64 family metallo-endopeptidase</fullName>
    </submittedName>
</protein>
<organism evidence="2 4">
    <name type="scientific">Bacteroides ovatus</name>
    <dbReference type="NCBI Taxonomy" id="28116"/>
    <lineage>
        <taxon>Bacteria</taxon>
        <taxon>Pseudomonadati</taxon>
        <taxon>Bacteroidota</taxon>
        <taxon>Bacteroidia</taxon>
        <taxon>Bacteroidales</taxon>
        <taxon>Bacteroidaceae</taxon>
        <taxon>Bacteroides</taxon>
    </lineage>
</organism>
<feature type="domain" description="BACON" evidence="1">
    <location>
        <begin position="157"/>
        <end position="212"/>
    </location>
</feature>
<dbReference type="Pfam" id="PF09471">
    <property type="entry name" value="Peptidase_M64"/>
    <property type="match status" value="1"/>
</dbReference>
<accession>A0A139LGV6</accession>
<proteinExistence type="predicted"/>
<dbReference type="PROSITE" id="PS51257">
    <property type="entry name" value="PROKAR_LIPOPROTEIN"/>
    <property type="match status" value="1"/>
</dbReference>
<evidence type="ECO:0000313" key="2">
    <source>
        <dbReference type="EMBL" id="KAA4663001.1"/>
    </source>
</evidence>
<dbReference type="CDD" id="cd14948">
    <property type="entry name" value="BACON"/>
    <property type="match status" value="1"/>
</dbReference>
<evidence type="ECO:0000313" key="4">
    <source>
        <dbReference type="Proteomes" id="UP000435985"/>
    </source>
</evidence>
<dbReference type="Proteomes" id="UP000435985">
    <property type="component" value="Unassembled WGS sequence"/>
</dbReference>
<dbReference type="EMBL" id="JAQNZF010000022">
    <property type="protein sequence ID" value="MDC2743793.1"/>
    <property type="molecule type" value="Genomic_DNA"/>
</dbReference>
<dbReference type="RefSeq" id="WP_061447627.1">
    <property type="nucleotide sequence ID" value="NZ_CAXTIO010000006.1"/>
</dbReference>
<dbReference type="InterPro" id="IPR024361">
    <property type="entry name" value="BACON"/>
</dbReference>
<dbReference type="Gene3D" id="3.40.390.10">
    <property type="entry name" value="Collagenase (Catalytic Domain)"/>
    <property type="match status" value="1"/>
</dbReference>
<reference evidence="3" key="2">
    <citation type="submission" date="2022-10" db="EMBL/GenBank/DDBJ databases">
        <title>Human gut microbiome strain richness.</title>
        <authorList>
            <person name="Chen-Liaw A."/>
        </authorList>
    </citation>
    <scope>NUCLEOTIDE SEQUENCE</scope>
    <source>
        <strain evidence="3">BSD2780120875st1_E1_BSD2780120875_150330</strain>
    </source>
</reference>
<dbReference type="STRING" id="28116.Bovatus_04839"/>
<dbReference type="EMBL" id="VWFO01000022">
    <property type="protein sequence ID" value="KAA4663001.1"/>
    <property type="molecule type" value="Genomic_DNA"/>
</dbReference>